<keyword evidence="3" id="KW-1185">Reference proteome</keyword>
<protein>
    <submittedName>
        <fullName evidence="2">Uncharacterized protein</fullName>
    </submittedName>
</protein>
<sequence>MKILCAILFAVLWLTNHLSTASAQMGGRQDAMNILNSMSPELYGKVQRLAQMLDQSIKAGKLTEGEVQQGMLSGHLGEKLKSIDPEAGRLLDDISEAMKNGQGPGEAALMPLLGGLGIAP</sequence>
<accession>A0A0K2GGI1</accession>
<dbReference type="OrthoDB" id="9800401at2"/>
<keyword evidence="1" id="KW-0732">Signal</keyword>
<dbReference type="RefSeq" id="WP_145976384.1">
    <property type="nucleotide sequence ID" value="NZ_CP011801.1"/>
</dbReference>
<evidence type="ECO:0000256" key="1">
    <source>
        <dbReference type="SAM" id="SignalP"/>
    </source>
</evidence>
<reference evidence="2 3" key="1">
    <citation type="journal article" date="2015" name="Proc. Natl. Acad. Sci. U.S.A.">
        <title>Expanded metabolic versatility of ubiquitous nitrite-oxidizing bacteria from the genus Nitrospira.</title>
        <authorList>
            <person name="Koch H."/>
            <person name="Lucker S."/>
            <person name="Albertsen M."/>
            <person name="Kitzinger K."/>
            <person name="Herbold C."/>
            <person name="Spieck E."/>
            <person name="Nielsen P.H."/>
            <person name="Wagner M."/>
            <person name="Daims H."/>
        </authorList>
    </citation>
    <scope>NUCLEOTIDE SEQUENCE [LARGE SCALE GENOMIC DNA]</scope>
    <source>
        <strain evidence="2 3">NSP M-1</strain>
    </source>
</reference>
<dbReference type="EMBL" id="CP011801">
    <property type="protein sequence ID" value="ALA59939.1"/>
    <property type="molecule type" value="Genomic_DNA"/>
</dbReference>
<dbReference type="Proteomes" id="UP000069205">
    <property type="component" value="Chromosome"/>
</dbReference>
<evidence type="ECO:0000313" key="2">
    <source>
        <dbReference type="EMBL" id="ALA59939.1"/>
    </source>
</evidence>
<gene>
    <name evidence="2" type="ORF">NITMOv2_3547</name>
</gene>
<name>A0A0K2GGI1_NITMO</name>
<dbReference type="AlphaFoldDB" id="A0A0K2GGI1"/>
<dbReference type="PATRIC" id="fig|42253.5.peg.3498"/>
<evidence type="ECO:0000313" key="3">
    <source>
        <dbReference type="Proteomes" id="UP000069205"/>
    </source>
</evidence>
<organism evidence="2 3">
    <name type="scientific">Nitrospira moscoviensis</name>
    <dbReference type="NCBI Taxonomy" id="42253"/>
    <lineage>
        <taxon>Bacteria</taxon>
        <taxon>Pseudomonadati</taxon>
        <taxon>Nitrospirota</taxon>
        <taxon>Nitrospiria</taxon>
        <taxon>Nitrospirales</taxon>
        <taxon>Nitrospiraceae</taxon>
        <taxon>Nitrospira</taxon>
    </lineage>
</organism>
<dbReference type="KEGG" id="nmv:NITMOv2_3547"/>
<proteinExistence type="predicted"/>
<feature type="signal peptide" evidence="1">
    <location>
        <begin position="1"/>
        <end position="23"/>
    </location>
</feature>
<feature type="chain" id="PRO_5005476833" evidence="1">
    <location>
        <begin position="24"/>
        <end position="120"/>
    </location>
</feature>